<feature type="compositionally biased region" description="Gly residues" evidence="1">
    <location>
        <begin position="59"/>
        <end position="71"/>
    </location>
</feature>
<protein>
    <submittedName>
        <fullName evidence="3">Uncharacterized protein</fullName>
    </submittedName>
</protein>
<sequence>MQKCCIEQLKLLKEMVVLKKLIVGVLALTLIVGAYVLVDKQKTVADATTNDNPTIMNSPGGGGGTGGNALG</sequence>
<name>A0AAW6SSC4_9BACI</name>
<evidence type="ECO:0000256" key="2">
    <source>
        <dbReference type="SAM" id="Phobius"/>
    </source>
</evidence>
<organism evidence="3 4">
    <name type="scientific">Heyndrickxia oleronia</name>
    <dbReference type="NCBI Taxonomy" id="38875"/>
    <lineage>
        <taxon>Bacteria</taxon>
        <taxon>Bacillati</taxon>
        <taxon>Bacillota</taxon>
        <taxon>Bacilli</taxon>
        <taxon>Bacillales</taxon>
        <taxon>Bacillaceae</taxon>
        <taxon>Heyndrickxia</taxon>
    </lineage>
</organism>
<proteinExistence type="predicted"/>
<evidence type="ECO:0000256" key="1">
    <source>
        <dbReference type="SAM" id="MobiDB-lite"/>
    </source>
</evidence>
<evidence type="ECO:0000313" key="3">
    <source>
        <dbReference type="EMBL" id="MDH5159869.1"/>
    </source>
</evidence>
<comment type="caution">
    <text evidence="3">The sequence shown here is derived from an EMBL/GenBank/DDBJ whole genome shotgun (WGS) entry which is preliminary data.</text>
</comment>
<feature type="compositionally biased region" description="Polar residues" evidence="1">
    <location>
        <begin position="48"/>
        <end position="57"/>
    </location>
</feature>
<feature type="transmembrane region" description="Helical" evidence="2">
    <location>
        <begin position="21"/>
        <end position="38"/>
    </location>
</feature>
<accession>A0AAW6SSC4</accession>
<keyword evidence="2" id="KW-0812">Transmembrane</keyword>
<dbReference type="EMBL" id="JAROYP010000001">
    <property type="protein sequence ID" value="MDH5159869.1"/>
    <property type="molecule type" value="Genomic_DNA"/>
</dbReference>
<dbReference type="Proteomes" id="UP001159179">
    <property type="component" value="Unassembled WGS sequence"/>
</dbReference>
<feature type="region of interest" description="Disordered" evidence="1">
    <location>
        <begin position="48"/>
        <end position="71"/>
    </location>
</feature>
<dbReference type="AlphaFoldDB" id="A0AAW6SSC4"/>
<keyword evidence="2" id="KW-1133">Transmembrane helix</keyword>
<reference evidence="3" key="1">
    <citation type="submission" date="2023-03" db="EMBL/GenBank/DDBJ databases">
        <title>Bacterial isolates from washroom surfaces on a university campus.</title>
        <authorList>
            <person name="Holman D.B."/>
            <person name="Gzyl K.E."/>
            <person name="Taheri A.E."/>
        </authorList>
    </citation>
    <scope>NUCLEOTIDE SEQUENCE</scope>
    <source>
        <strain evidence="3">RD03</strain>
    </source>
</reference>
<gene>
    <name evidence="3" type="ORF">P5X88_02910</name>
</gene>
<evidence type="ECO:0000313" key="4">
    <source>
        <dbReference type="Proteomes" id="UP001159179"/>
    </source>
</evidence>
<keyword evidence="2" id="KW-0472">Membrane</keyword>